<dbReference type="GO" id="GO:0034599">
    <property type="term" value="P:cellular response to oxidative stress"/>
    <property type="evidence" value="ECO:0007669"/>
    <property type="project" value="UniProtKB-UniRule"/>
</dbReference>
<comment type="subcellular location">
    <subcellularLocation>
        <location evidence="3">Cytoplasm</location>
    </subcellularLocation>
</comment>
<evidence type="ECO:0000256" key="1">
    <source>
        <dbReference type="ARBA" id="ARBA00022490"/>
    </source>
</evidence>
<reference evidence="5 6" key="1">
    <citation type="submission" date="2018-12" db="EMBL/GenBank/DDBJ databases">
        <authorList>
            <consortium name="Pathogen Informatics"/>
        </authorList>
    </citation>
    <scope>NUCLEOTIDE SEQUENCE [LARGE SCALE GENOMIC DNA]</scope>
    <source>
        <strain evidence="5 6">NCTC10047</strain>
    </source>
</reference>
<dbReference type="Proteomes" id="UP000275676">
    <property type="component" value="Chromosome"/>
</dbReference>
<organism evidence="5 6">
    <name type="scientific">Salmonella enterica subsp. arizonae</name>
    <dbReference type="NCBI Taxonomy" id="59203"/>
    <lineage>
        <taxon>Bacteria</taxon>
        <taxon>Pseudomonadati</taxon>
        <taxon>Pseudomonadota</taxon>
        <taxon>Gammaproteobacteria</taxon>
        <taxon>Enterobacterales</taxon>
        <taxon>Enterobacteriaceae</taxon>
        <taxon>Salmonella</taxon>
    </lineage>
</organism>
<dbReference type="InterPro" id="IPR007048">
    <property type="entry name" value="IraD/Gp25-like"/>
</dbReference>
<keyword evidence="2 3" id="KW-0346">Stress response</keyword>
<comment type="subunit">
    <text evidence="3">Interacts with RssB.</text>
</comment>
<dbReference type="HAMAP" id="MF_02010">
    <property type="entry name" value="IraD"/>
    <property type="match status" value="1"/>
</dbReference>
<dbReference type="EMBL" id="LR134156">
    <property type="protein sequence ID" value="VEA75098.1"/>
    <property type="molecule type" value="Genomic_DNA"/>
</dbReference>
<name>A0A3S4JYG6_SALER</name>
<dbReference type="Pfam" id="PF04965">
    <property type="entry name" value="GPW_gp25"/>
    <property type="match status" value="1"/>
</dbReference>
<accession>A0A3S4JYG6</accession>
<dbReference type="AlphaFoldDB" id="A0A3S4JYG6"/>
<proteinExistence type="inferred from homology"/>
<protein>
    <recommendedName>
        <fullName evidence="3">Anti-adapter protein IraD</fullName>
    </recommendedName>
</protein>
<dbReference type="GO" id="GO:0006974">
    <property type="term" value="P:DNA damage response"/>
    <property type="evidence" value="ECO:0007669"/>
    <property type="project" value="InterPro"/>
</dbReference>
<comment type="similarity">
    <text evidence="3">Belongs to the GpW/Gp25 family. IraD subfamily.</text>
</comment>
<gene>
    <name evidence="5" type="primary">SBOV31921</name>
    <name evidence="3" type="synonym">iraD</name>
    <name evidence="5" type="ORF">NCTC10047_00910</name>
</gene>
<feature type="domain" description="IraD/Gp25-like" evidence="4">
    <location>
        <begin position="23"/>
        <end position="112"/>
    </location>
</feature>
<dbReference type="GO" id="GO:0005737">
    <property type="term" value="C:cytoplasm"/>
    <property type="evidence" value="ECO:0007669"/>
    <property type="project" value="UniProtKB-SubCell"/>
</dbReference>
<evidence type="ECO:0000259" key="4">
    <source>
        <dbReference type="Pfam" id="PF04965"/>
    </source>
</evidence>
<evidence type="ECO:0000256" key="2">
    <source>
        <dbReference type="ARBA" id="ARBA00023016"/>
    </source>
</evidence>
<evidence type="ECO:0000313" key="6">
    <source>
        <dbReference type="Proteomes" id="UP000275676"/>
    </source>
</evidence>
<dbReference type="InterPro" id="IPR023776">
    <property type="entry name" value="Anti-adapt_IraD"/>
</dbReference>
<evidence type="ECO:0000256" key="3">
    <source>
        <dbReference type="HAMAP-Rule" id="MF_02010"/>
    </source>
</evidence>
<dbReference type="SUPFAM" id="SSF160719">
    <property type="entry name" value="gpW/gp25-like"/>
    <property type="match status" value="1"/>
</dbReference>
<dbReference type="NCBIfam" id="NF010727">
    <property type="entry name" value="PRK14128.1-2"/>
    <property type="match status" value="1"/>
</dbReference>
<evidence type="ECO:0000313" key="5">
    <source>
        <dbReference type="EMBL" id="VEA75098.1"/>
    </source>
</evidence>
<dbReference type="GO" id="GO:0043856">
    <property type="term" value="F:anti-sigma factor antagonist activity"/>
    <property type="evidence" value="ECO:0007669"/>
    <property type="project" value="InterPro"/>
</dbReference>
<keyword evidence="1 3" id="KW-0963">Cytoplasm</keyword>
<sequence>MMMTPAIPVALFDRLLVEGISPHELVRRKLMCLFNSCAVAGGETLPPLLTRGMPEWHEVNVGDKRVLNWFCRELRAAILRYEPRINMLKVSVKDAHHQTLALSLEAMLQDEPEPLRLEIAYSNGRWRELTQEGTPGRAFNITHKQ</sequence>
<comment type="function">
    <text evidence="3">Inhibits RpoS proteolysis by regulating RssB activity, thereby increasing the stability of the sigma stress factor RpoS during oxidative stress. Its effect on RpoS stability is due to its interaction with RssB, which probably blocks the interaction of RssB with RpoS, and the consequent delivery of the RssB-RpoS complex to the ClpXP protein degradation pathway.</text>
</comment>